<evidence type="ECO:0000256" key="2">
    <source>
        <dbReference type="ARBA" id="ARBA00005336"/>
    </source>
</evidence>
<dbReference type="PROSITE" id="PS00775">
    <property type="entry name" value="GLYCOSYL_HYDROL_F3"/>
    <property type="match status" value="1"/>
</dbReference>
<keyword evidence="4 6" id="KW-0378">Hydrolase</keyword>
<dbReference type="InterPro" id="IPR054470">
    <property type="entry name" value="FIMAH_dom"/>
</dbReference>
<reference evidence="10 11" key="1">
    <citation type="submission" date="2014-03" db="EMBL/GenBank/DDBJ databases">
        <authorList>
            <person name="Urmite Genomes U."/>
        </authorList>
    </citation>
    <scope>NUCLEOTIDE SEQUENCE [LARGE SCALE GENOMIC DNA]</scope>
    <source>
        <strain evidence="10 11">Vm-5</strain>
    </source>
</reference>
<dbReference type="Proteomes" id="UP000028875">
    <property type="component" value="Unassembled WGS sequence"/>
</dbReference>
<evidence type="ECO:0000259" key="8">
    <source>
        <dbReference type="Pfam" id="PF01915"/>
    </source>
</evidence>
<evidence type="ECO:0000256" key="3">
    <source>
        <dbReference type="ARBA" id="ARBA00012663"/>
    </source>
</evidence>
<accession>A0A024Q8V1</accession>
<dbReference type="GO" id="GO:0009254">
    <property type="term" value="P:peptidoglycan turnover"/>
    <property type="evidence" value="ECO:0007669"/>
    <property type="project" value="TreeGrafter"/>
</dbReference>
<evidence type="ECO:0000256" key="6">
    <source>
        <dbReference type="RuleBase" id="RU361161"/>
    </source>
</evidence>
<evidence type="ECO:0000259" key="9">
    <source>
        <dbReference type="Pfam" id="PF22888"/>
    </source>
</evidence>
<dbReference type="Pfam" id="PF00933">
    <property type="entry name" value="Glyco_hydro_3"/>
    <property type="match status" value="1"/>
</dbReference>
<comment type="catalytic activity">
    <reaction evidence="1">
        <text>Hydrolysis of terminal non-reducing N-acetyl-D-hexosamine residues in N-acetyl-beta-D-hexosaminides.</text>
        <dbReference type="EC" id="3.2.1.52"/>
    </reaction>
</comment>
<keyword evidence="5 6" id="KW-0326">Glycosidase</keyword>
<dbReference type="SUPFAM" id="SSF51445">
    <property type="entry name" value="(Trans)glycosidases"/>
    <property type="match status" value="1"/>
</dbReference>
<evidence type="ECO:0000256" key="1">
    <source>
        <dbReference type="ARBA" id="ARBA00001231"/>
    </source>
</evidence>
<dbReference type="Pfam" id="PF22888">
    <property type="entry name" value="FIMAH"/>
    <property type="match status" value="1"/>
</dbReference>
<dbReference type="Gene3D" id="3.20.20.300">
    <property type="entry name" value="Glycoside hydrolase, family 3, N-terminal domain"/>
    <property type="match status" value="1"/>
</dbReference>
<dbReference type="InterPro" id="IPR017853">
    <property type="entry name" value="GH"/>
</dbReference>
<dbReference type="Gene3D" id="3.40.50.1700">
    <property type="entry name" value="Glycoside hydrolase family 3 C-terminal domain"/>
    <property type="match status" value="1"/>
</dbReference>
<dbReference type="PANTHER" id="PTHR30480">
    <property type="entry name" value="BETA-HEXOSAMINIDASE-RELATED"/>
    <property type="match status" value="1"/>
</dbReference>
<dbReference type="EMBL" id="CCDP010000001">
    <property type="protein sequence ID" value="CDQ38943.1"/>
    <property type="molecule type" value="Genomic_DNA"/>
</dbReference>
<dbReference type="AlphaFoldDB" id="A0A024Q8V1"/>
<feature type="domain" description="FIMAH" evidence="9">
    <location>
        <begin position="593"/>
        <end position="672"/>
    </location>
</feature>
<keyword evidence="11" id="KW-1185">Reference proteome</keyword>
<feature type="domain" description="Glycoside hydrolase family 3 N-terminal" evidence="7">
    <location>
        <begin position="47"/>
        <end position="387"/>
    </location>
</feature>
<dbReference type="PRINTS" id="PR00133">
    <property type="entry name" value="GLHYDRLASE3"/>
</dbReference>
<dbReference type="RefSeq" id="WP_074436638.1">
    <property type="nucleotide sequence ID" value="NZ_BNER01000003.1"/>
</dbReference>
<comment type="caution">
    <text evidence="10">The sequence shown here is derived from an EMBL/GenBank/DDBJ whole genome shotgun (WGS) entry which is preliminary data.</text>
</comment>
<sequence length="678" mass="73780" precursor="true">MKRYRAILLFSVILVLVIGPFSKISANQTNKEGTGDDEIREIIDGMTLEEKIGQLFIVHVYGQTPTDSDYEEINLRNNRGGKNFQEVIENYHVGGIIYFNWTDNIGMPLDAVQVNSLSNGLQQIAMDQSAEIPLFISTDQEGGIVQRVTSPGTVFPGNMALGATRSEAYASRTGSILGNELTSLGVNMNFAPTVDVNMNPENPVIGVRSFGEDPDLVSKLGAAQINAYQDQNVIASAKHFPGHGDTAVDSHYGLPIIDHDLETLHEVDLKPFKEAIDNGIQSIMTGHIVVPALDDSGLPATLSKPILTDLLREELGFEGLIITDSLGMSGANVVPPERVPVEAFKAGADILLNPPNVEVAFNSMLEAVETGEISVERLEASVHRILAAKMNNGLFNDPYTDPGAIESIGSSDHLNAAQEMADRSVTLVKNSDDVLPFQSSDSVFVTGPSMAKPDRLTDLLVDQGIHVEGFSTAASPTEEEINEAVARAEEADKVLVTTYTANTNEQQQQFVQALEDTGKPVIVSAHRNPYDVMAFPEVEGYLSTYSYMDVSINAVANVLTGELNPFGKLPVTIPDMYEIGHSIDYIDTELSADGMKELAAELASQGEFSSDVERKLSLHLTAVSRFERKQAADKVVKHMEGFQDLIQHQLANNAISDKAFSYLDTEAIHLIETWNEND</sequence>
<evidence type="ECO:0000259" key="7">
    <source>
        <dbReference type="Pfam" id="PF00933"/>
    </source>
</evidence>
<evidence type="ECO:0000313" key="10">
    <source>
        <dbReference type="EMBL" id="CDQ38943.1"/>
    </source>
</evidence>
<dbReference type="InterPro" id="IPR036881">
    <property type="entry name" value="Glyco_hydro_3_C_sf"/>
</dbReference>
<evidence type="ECO:0000313" key="11">
    <source>
        <dbReference type="Proteomes" id="UP000028875"/>
    </source>
</evidence>
<dbReference type="STRING" id="1462526.BN990_01223"/>
<evidence type="ECO:0000256" key="4">
    <source>
        <dbReference type="ARBA" id="ARBA00022801"/>
    </source>
</evidence>
<dbReference type="InterPro" id="IPR002772">
    <property type="entry name" value="Glyco_hydro_3_C"/>
</dbReference>
<dbReference type="InterPro" id="IPR001764">
    <property type="entry name" value="Glyco_hydro_3_N"/>
</dbReference>
<dbReference type="Pfam" id="PF01915">
    <property type="entry name" value="Glyco_hydro_3_C"/>
    <property type="match status" value="1"/>
</dbReference>
<dbReference type="InterPro" id="IPR019800">
    <property type="entry name" value="Glyco_hydro_3_AS"/>
</dbReference>
<reference evidence="11" key="2">
    <citation type="submission" date="2014-05" db="EMBL/GenBank/DDBJ databases">
        <title>Draft genome sequence of Virgibacillus massiliensis Vm-5.</title>
        <authorList>
            <person name="Khelaifia S."/>
            <person name="Croce O."/>
            <person name="Lagier J.C."/>
            <person name="Raoult D."/>
        </authorList>
    </citation>
    <scope>NUCLEOTIDE SEQUENCE [LARGE SCALE GENOMIC DNA]</scope>
    <source>
        <strain evidence="11">Vm-5</strain>
    </source>
</reference>
<organism evidence="10 11">
    <name type="scientific">Virgibacillus massiliensis</name>
    <dbReference type="NCBI Taxonomy" id="1462526"/>
    <lineage>
        <taxon>Bacteria</taxon>
        <taxon>Bacillati</taxon>
        <taxon>Bacillota</taxon>
        <taxon>Bacilli</taxon>
        <taxon>Bacillales</taxon>
        <taxon>Bacillaceae</taxon>
        <taxon>Virgibacillus</taxon>
    </lineage>
</organism>
<name>A0A024Q8V1_9BACI</name>
<dbReference type="EC" id="3.2.1.52" evidence="3"/>
<feature type="domain" description="Glycoside hydrolase family 3 C-terminal" evidence="8">
    <location>
        <begin position="425"/>
        <end position="577"/>
    </location>
</feature>
<evidence type="ECO:0000256" key="5">
    <source>
        <dbReference type="ARBA" id="ARBA00023295"/>
    </source>
</evidence>
<dbReference type="FunFam" id="3.20.20.300:FF:000014">
    <property type="entry name" value="Beta-hexosaminidase, lipoprotein"/>
    <property type="match status" value="1"/>
</dbReference>
<comment type="similarity">
    <text evidence="2 6">Belongs to the glycosyl hydrolase 3 family.</text>
</comment>
<dbReference type="PANTHER" id="PTHR30480:SF13">
    <property type="entry name" value="BETA-HEXOSAMINIDASE"/>
    <property type="match status" value="1"/>
</dbReference>
<dbReference type="eggNOG" id="COG1472">
    <property type="taxonomic scope" value="Bacteria"/>
</dbReference>
<protein>
    <recommendedName>
        <fullName evidence="3">beta-N-acetylhexosaminidase</fullName>
        <ecNumber evidence="3">3.2.1.52</ecNumber>
    </recommendedName>
</protein>
<dbReference type="GO" id="GO:0005975">
    <property type="term" value="P:carbohydrate metabolic process"/>
    <property type="evidence" value="ECO:0007669"/>
    <property type="project" value="InterPro"/>
</dbReference>
<dbReference type="InterPro" id="IPR050226">
    <property type="entry name" value="NagZ_Beta-hexosaminidase"/>
</dbReference>
<gene>
    <name evidence="10" type="ORF">BN990_01223</name>
</gene>
<proteinExistence type="inferred from homology"/>
<dbReference type="InterPro" id="IPR036962">
    <property type="entry name" value="Glyco_hydro_3_N_sf"/>
</dbReference>
<dbReference type="SUPFAM" id="SSF52279">
    <property type="entry name" value="Beta-D-glucan exohydrolase, C-terminal domain"/>
    <property type="match status" value="1"/>
</dbReference>
<dbReference type="GO" id="GO:0004563">
    <property type="term" value="F:beta-N-acetylhexosaminidase activity"/>
    <property type="evidence" value="ECO:0007669"/>
    <property type="project" value="UniProtKB-EC"/>
</dbReference>